<protein>
    <submittedName>
        <fullName evidence="2">Glycosyltransferase</fullName>
        <ecNumber evidence="2">2.4.-.-</ecNumber>
    </submittedName>
</protein>
<accession>A0ABU5IAL9</accession>
<dbReference type="PANTHER" id="PTHR43685:SF2">
    <property type="entry name" value="GLYCOSYLTRANSFERASE 2-LIKE DOMAIN-CONTAINING PROTEIN"/>
    <property type="match status" value="1"/>
</dbReference>
<dbReference type="EC" id="2.4.-.-" evidence="2"/>
<dbReference type="SUPFAM" id="SSF53448">
    <property type="entry name" value="Nucleotide-diphospho-sugar transferases"/>
    <property type="match status" value="1"/>
</dbReference>
<dbReference type="InterPro" id="IPR029044">
    <property type="entry name" value="Nucleotide-diphossugar_trans"/>
</dbReference>
<name>A0ABU5IAL9_9BURK</name>
<dbReference type="InterPro" id="IPR050834">
    <property type="entry name" value="Glycosyltransf_2"/>
</dbReference>
<evidence type="ECO:0000259" key="1">
    <source>
        <dbReference type="Pfam" id="PF00535"/>
    </source>
</evidence>
<organism evidence="2 3">
    <name type="scientific">Azohydromonas lata</name>
    <dbReference type="NCBI Taxonomy" id="45677"/>
    <lineage>
        <taxon>Bacteria</taxon>
        <taxon>Pseudomonadati</taxon>
        <taxon>Pseudomonadota</taxon>
        <taxon>Betaproteobacteria</taxon>
        <taxon>Burkholderiales</taxon>
        <taxon>Sphaerotilaceae</taxon>
        <taxon>Azohydromonas</taxon>
    </lineage>
</organism>
<dbReference type="Gene3D" id="3.90.550.10">
    <property type="entry name" value="Spore Coat Polysaccharide Biosynthesis Protein SpsA, Chain A"/>
    <property type="match status" value="1"/>
</dbReference>
<sequence>MSRHQKSPKVAVVVPVGPGIQTALDTLDSVEAFCEGSHVVYVVDDCTTDGTYEAILDARKPHWHVLRNKCNQGIDRLTHTLCTGFKAVLHETDCDLVLRLDQDALLIKPGLIADALHFMESHRDVGLFGVYRVDFNRPRSFESHRQLIKTELSWPRRLAGMVPSWAPYFDAAMARNYRPGDNVFGGAYFVTRSCLLSMQAIGALDVPWDWHSRMQEDVYFSMVAVAAGFKLGHFAAPDGPLCMEWRGLPLPALELVASKYKLVHSVDKGKNTTPAENGGKSAREVFKLNRPFRSVPS</sequence>
<dbReference type="InterPro" id="IPR001173">
    <property type="entry name" value="Glyco_trans_2-like"/>
</dbReference>
<dbReference type="GO" id="GO:0016757">
    <property type="term" value="F:glycosyltransferase activity"/>
    <property type="evidence" value="ECO:0007669"/>
    <property type="project" value="UniProtKB-KW"/>
</dbReference>
<gene>
    <name evidence="2" type="ORF">SM757_05275</name>
</gene>
<keyword evidence="2" id="KW-0808">Transferase</keyword>
<dbReference type="Proteomes" id="UP001293718">
    <property type="component" value="Unassembled WGS sequence"/>
</dbReference>
<dbReference type="PANTHER" id="PTHR43685">
    <property type="entry name" value="GLYCOSYLTRANSFERASE"/>
    <property type="match status" value="1"/>
</dbReference>
<keyword evidence="2" id="KW-0328">Glycosyltransferase</keyword>
<keyword evidence="3" id="KW-1185">Reference proteome</keyword>
<dbReference type="Pfam" id="PF00535">
    <property type="entry name" value="Glycos_transf_2"/>
    <property type="match status" value="1"/>
</dbReference>
<proteinExistence type="predicted"/>
<reference evidence="2 3" key="1">
    <citation type="submission" date="2023-11" db="EMBL/GenBank/DDBJ databases">
        <title>Draft genome of Azohydromonas lata strain H1 (DSM1123), a polyhydroxyalkanoate producer.</title>
        <authorList>
            <person name="Traversa D."/>
            <person name="D'Addabbo P."/>
            <person name="Pazzani C."/>
            <person name="Manzari C."/>
            <person name="Chiara M."/>
            <person name="Scrascia M."/>
        </authorList>
    </citation>
    <scope>NUCLEOTIDE SEQUENCE [LARGE SCALE GENOMIC DNA]</scope>
    <source>
        <strain evidence="2 3">H1</strain>
    </source>
</reference>
<comment type="caution">
    <text evidence="2">The sequence shown here is derived from an EMBL/GenBank/DDBJ whole genome shotgun (WGS) entry which is preliminary data.</text>
</comment>
<feature type="domain" description="Glycosyltransferase 2-like" evidence="1">
    <location>
        <begin position="13"/>
        <end position="153"/>
    </location>
</feature>
<dbReference type="EMBL" id="JAXOJX010000005">
    <property type="protein sequence ID" value="MDZ5455977.1"/>
    <property type="molecule type" value="Genomic_DNA"/>
</dbReference>
<evidence type="ECO:0000313" key="2">
    <source>
        <dbReference type="EMBL" id="MDZ5455977.1"/>
    </source>
</evidence>
<evidence type="ECO:0000313" key="3">
    <source>
        <dbReference type="Proteomes" id="UP001293718"/>
    </source>
</evidence>
<dbReference type="RefSeq" id="WP_322464661.1">
    <property type="nucleotide sequence ID" value="NZ_JAXOJX010000005.1"/>
</dbReference>